<dbReference type="PANTHER" id="PTHR23501">
    <property type="entry name" value="MAJOR FACILITATOR SUPERFAMILY"/>
    <property type="match status" value="1"/>
</dbReference>
<dbReference type="SUPFAM" id="SSF103473">
    <property type="entry name" value="MFS general substrate transporter"/>
    <property type="match status" value="2"/>
</dbReference>
<proteinExistence type="inferred from homology"/>
<organism evidence="10 11">
    <name type="scientific">Metarhizium guizhouense (strain ARSEF 977)</name>
    <dbReference type="NCBI Taxonomy" id="1276136"/>
    <lineage>
        <taxon>Eukaryota</taxon>
        <taxon>Fungi</taxon>
        <taxon>Dikarya</taxon>
        <taxon>Ascomycota</taxon>
        <taxon>Pezizomycotina</taxon>
        <taxon>Sordariomycetes</taxon>
        <taxon>Hypocreomycetidae</taxon>
        <taxon>Hypocreales</taxon>
        <taxon>Clavicipitaceae</taxon>
        <taxon>Metarhizium</taxon>
    </lineage>
</organism>
<evidence type="ECO:0000256" key="7">
    <source>
        <dbReference type="SAM" id="MobiDB-lite"/>
    </source>
</evidence>
<evidence type="ECO:0000256" key="2">
    <source>
        <dbReference type="ARBA" id="ARBA00007520"/>
    </source>
</evidence>
<protein>
    <submittedName>
        <fullName evidence="10">Major facilitator superfamily domain, general substrate transporter</fullName>
    </submittedName>
</protein>
<dbReference type="OrthoDB" id="10021397at2759"/>
<reference evidence="10 11" key="1">
    <citation type="journal article" date="2014" name="Proc. Natl. Acad. Sci. U.S.A.">
        <title>Trajectory and genomic determinants of fungal-pathogen speciation and host adaptation.</title>
        <authorList>
            <person name="Hu X."/>
            <person name="Xiao G."/>
            <person name="Zheng P."/>
            <person name="Shang Y."/>
            <person name="Su Y."/>
            <person name="Zhang X."/>
            <person name="Liu X."/>
            <person name="Zhan S."/>
            <person name="St Leger R.J."/>
            <person name="Wang C."/>
        </authorList>
    </citation>
    <scope>NUCLEOTIDE SEQUENCE [LARGE SCALE GENOMIC DNA]</scope>
    <source>
        <strain evidence="10 11">ARSEF 977</strain>
    </source>
</reference>
<feature type="transmembrane region" description="Helical" evidence="8">
    <location>
        <begin position="376"/>
        <end position="394"/>
    </location>
</feature>
<dbReference type="FunFam" id="1.20.1250.20:FF:000196">
    <property type="entry name" value="MFS toxin efflux pump (AflT)"/>
    <property type="match status" value="1"/>
</dbReference>
<accession>A0A0B4HWZ6</accession>
<comment type="subcellular location">
    <subcellularLocation>
        <location evidence="1">Membrane</location>
        <topology evidence="1">Multi-pass membrane protein</topology>
    </subcellularLocation>
</comment>
<evidence type="ECO:0000256" key="4">
    <source>
        <dbReference type="ARBA" id="ARBA00022692"/>
    </source>
</evidence>
<feature type="region of interest" description="Disordered" evidence="7">
    <location>
        <begin position="546"/>
        <end position="586"/>
    </location>
</feature>
<dbReference type="AlphaFoldDB" id="A0A0B4HWZ6"/>
<dbReference type="GO" id="GO:0022857">
    <property type="term" value="F:transmembrane transporter activity"/>
    <property type="evidence" value="ECO:0007669"/>
    <property type="project" value="InterPro"/>
</dbReference>
<feature type="transmembrane region" description="Helical" evidence="8">
    <location>
        <begin position="346"/>
        <end position="367"/>
    </location>
</feature>
<dbReference type="Proteomes" id="UP000031192">
    <property type="component" value="Unassembled WGS sequence"/>
</dbReference>
<evidence type="ECO:0000256" key="6">
    <source>
        <dbReference type="ARBA" id="ARBA00023136"/>
    </source>
</evidence>
<dbReference type="EMBL" id="AZNH01000047">
    <property type="protein sequence ID" value="KID84089.1"/>
    <property type="molecule type" value="Genomic_DNA"/>
</dbReference>
<evidence type="ECO:0000256" key="1">
    <source>
        <dbReference type="ARBA" id="ARBA00004141"/>
    </source>
</evidence>
<evidence type="ECO:0000256" key="3">
    <source>
        <dbReference type="ARBA" id="ARBA00022448"/>
    </source>
</evidence>
<feature type="transmembrane region" description="Helical" evidence="8">
    <location>
        <begin position="80"/>
        <end position="98"/>
    </location>
</feature>
<comment type="similarity">
    <text evidence="2">Belongs to the major facilitator superfamily. TCR/Tet family.</text>
</comment>
<evidence type="ECO:0000313" key="10">
    <source>
        <dbReference type="EMBL" id="KID84089.1"/>
    </source>
</evidence>
<feature type="transmembrane region" description="Helical" evidence="8">
    <location>
        <begin position="241"/>
        <end position="261"/>
    </location>
</feature>
<feature type="transmembrane region" description="Helical" evidence="8">
    <location>
        <begin position="135"/>
        <end position="155"/>
    </location>
</feature>
<keyword evidence="4 8" id="KW-0812">Transmembrane</keyword>
<feature type="transmembrane region" description="Helical" evidence="8">
    <location>
        <begin position="110"/>
        <end position="129"/>
    </location>
</feature>
<feature type="transmembrane region" description="Helical" evidence="8">
    <location>
        <begin position="515"/>
        <end position="535"/>
    </location>
</feature>
<gene>
    <name evidence="10" type="ORF">MGU_08630</name>
</gene>
<dbReference type="InterPro" id="IPR036259">
    <property type="entry name" value="MFS_trans_sf"/>
</dbReference>
<feature type="compositionally biased region" description="Polar residues" evidence="7">
    <location>
        <begin position="556"/>
        <end position="571"/>
    </location>
</feature>
<feature type="region of interest" description="Disordered" evidence="7">
    <location>
        <begin position="1"/>
        <end position="24"/>
    </location>
</feature>
<feature type="transmembrane region" description="Helical" evidence="8">
    <location>
        <begin position="308"/>
        <end position="334"/>
    </location>
</feature>
<feature type="transmembrane region" description="Helical" evidence="8">
    <location>
        <begin position="267"/>
        <end position="288"/>
    </location>
</feature>
<feature type="transmembrane region" description="Helical" evidence="8">
    <location>
        <begin position="198"/>
        <end position="220"/>
    </location>
</feature>
<dbReference type="Gene3D" id="1.20.1250.20">
    <property type="entry name" value="MFS general substrate transporter like domains"/>
    <property type="match status" value="1"/>
</dbReference>
<evidence type="ECO:0000256" key="5">
    <source>
        <dbReference type="ARBA" id="ARBA00022989"/>
    </source>
</evidence>
<sequence>MSLSADNETMAATRATQDTTTPRRHAVTVAQEHHGHLHGLQLYNLLGALMLAMLLLGLDINIVATAVPSITDHFHSLADINWYGSAFLLALCALQPLAGKTYVLFPSKPAYLLFNAIFALGNLICALSISSHMVIAGRALAGVGASGLTNGALVILTAATPPRIRPLATGFGISMISIGGIIGPLIGGALTQHAGWRWCFWIFLPSSGVVIAVTALCRVADSASKPTLGEALRRMPVKLDLVGFLLFAPACTLFLVAISWGGSAYPWNSGLVIGFLCGAAGFLALFCAWCKFRGDEALLPPKLHGKRVVYIGCLISGLQGGTTIMTGYFLPLWFQSVKQASPTDSGLMMLPSTLSQICGAILSGALVRKLHYIPPWAILGSMVTAIGSGLMVTFQKDTNEGKWIGYQILAGFGRGTALNMQSIQPVIAAQEVLVAEEFAIVSASIPLSQYLAGSIAISIGNAIFQNGLPSALRKYAPDVDPKLISGTGATELDKAVSPSQLPAVLTAYNEALVKVFYVPAIAVALATLLSFGFSWDKIGINDKKDREGVTPLAASTDESSTAPTTFKSYEMTSREGGLGAQPRLET</sequence>
<dbReference type="HOGENOM" id="CLU_000960_22_1_1"/>
<dbReference type="GO" id="GO:0005886">
    <property type="term" value="C:plasma membrane"/>
    <property type="evidence" value="ECO:0007669"/>
    <property type="project" value="TreeGrafter"/>
</dbReference>
<feature type="transmembrane region" description="Helical" evidence="8">
    <location>
        <begin position="42"/>
        <end position="68"/>
    </location>
</feature>
<dbReference type="Gene3D" id="1.20.1720.10">
    <property type="entry name" value="Multidrug resistance protein D"/>
    <property type="match status" value="1"/>
</dbReference>
<evidence type="ECO:0000313" key="11">
    <source>
        <dbReference type="Proteomes" id="UP000031192"/>
    </source>
</evidence>
<dbReference type="PROSITE" id="PS50850">
    <property type="entry name" value="MFS"/>
    <property type="match status" value="1"/>
</dbReference>
<dbReference type="PANTHER" id="PTHR23501:SF193">
    <property type="entry name" value="MULTIDRUG TRANSPORTER, PUTATIVE (AFU_ORTHOLOGUE AFUA_8G00940)-RELATED"/>
    <property type="match status" value="1"/>
</dbReference>
<evidence type="ECO:0000256" key="8">
    <source>
        <dbReference type="SAM" id="Phobius"/>
    </source>
</evidence>
<comment type="caution">
    <text evidence="10">The sequence shown here is derived from an EMBL/GenBank/DDBJ whole genome shotgun (WGS) entry which is preliminary data.</text>
</comment>
<keyword evidence="11" id="KW-1185">Reference proteome</keyword>
<dbReference type="InterPro" id="IPR011701">
    <property type="entry name" value="MFS"/>
</dbReference>
<evidence type="ECO:0000259" key="9">
    <source>
        <dbReference type="PROSITE" id="PS50850"/>
    </source>
</evidence>
<feature type="domain" description="Major facilitator superfamily (MFS) profile" evidence="9">
    <location>
        <begin position="45"/>
        <end position="538"/>
    </location>
</feature>
<keyword evidence="5 8" id="KW-1133">Transmembrane helix</keyword>
<dbReference type="InterPro" id="IPR020846">
    <property type="entry name" value="MFS_dom"/>
</dbReference>
<dbReference type="Pfam" id="PF07690">
    <property type="entry name" value="MFS_1"/>
    <property type="match status" value="1"/>
</dbReference>
<feature type="transmembrane region" description="Helical" evidence="8">
    <location>
        <begin position="167"/>
        <end position="186"/>
    </location>
</feature>
<keyword evidence="6 8" id="KW-0472">Membrane</keyword>
<keyword evidence="3" id="KW-0813">Transport</keyword>
<name>A0A0B4HWZ6_METGA</name>